<sequence>MTAEEWLGQDNQLGLDIWTKKYGTDGEEFEAWLKRISGGNEEIGNYIREKKFLFGGRILSNRGLNKQGRKVTYSNCYVIAPPEDEIESIFDCAKKLARTYSYGGGCGVDISRLSPRGAKINNAAKETSGAVSFMDLYSLVTGLIGQNGRRGALMISIDCSHPDVPEFIELKTDLEKVTKANISIRIHKDFMEAVKKNENYVLHFTREATGEIIEKQVNARELFRKITDTNWDYAEPGALFWDRITQWNLLSNTKEFSYAGVNPCAEEPLPAGGSCLLGSINLAEFVLDPFTENASFDFEGLKACVRASVRALNEVLEEGMPLHPLPEQRESVAQWRQIGLGIMGLADALIKLRLTYGEEDAVQMCDKIGFAMADTAIAASAQLAKEEGAFPKCCVDEIVQTPYFLANTTEKTREMVKKYGLRNSQLLTIAPTGTLSTMLGISGGIEPVYANFYERKTESLHGTDVYYKVYTKIVDNYMKQHQLKDDKKLPEYFVTAMTLDYHQRIDMQAVWQKHIDASISSTVNVPSSFTPEETESLYLYAYDCELKGITIFRDGCRRIGILNTETKEAKKVTAGEGLKRGEILLVTDDVIGKKRKLMTGCGSLHCIALFDPATGALLETYLSKGSTGGCNNFMVGLSRMISISARGGIDIETIVDQLNSSGSCPSYTARRVTRKDTSKGACCPMAVGNALMDMYREMQEELKQKQQEEGEKPDSVKTKKIIKPKAVVAEQETDRMYCPECGEPIVFEEGCNICKNCGWSKCH</sequence>
<dbReference type="InterPro" id="IPR013344">
    <property type="entry name" value="RNR_NrdJ/NrdZ"/>
</dbReference>
<comment type="similarity">
    <text evidence="2 13">Belongs to the ribonucleoside diphosphate reductase class-2 family.</text>
</comment>
<evidence type="ECO:0000256" key="7">
    <source>
        <dbReference type="ARBA" id="ARBA00022741"/>
    </source>
</evidence>
<name>A0A9D2TCZ9_9FIRM</name>
<dbReference type="AlphaFoldDB" id="A0A9D2TCZ9"/>
<evidence type="ECO:0000256" key="9">
    <source>
        <dbReference type="ARBA" id="ARBA00023157"/>
    </source>
</evidence>
<dbReference type="InterPro" id="IPR024434">
    <property type="entry name" value="TSCPD_dom"/>
</dbReference>
<evidence type="ECO:0000256" key="2">
    <source>
        <dbReference type="ARBA" id="ARBA00007405"/>
    </source>
</evidence>
<evidence type="ECO:0000256" key="13">
    <source>
        <dbReference type="RuleBase" id="RU364064"/>
    </source>
</evidence>
<evidence type="ECO:0000259" key="15">
    <source>
        <dbReference type="Pfam" id="PF12637"/>
    </source>
</evidence>
<proteinExistence type="inferred from homology"/>
<dbReference type="GO" id="GO:0071897">
    <property type="term" value="P:DNA biosynthetic process"/>
    <property type="evidence" value="ECO:0007669"/>
    <property type="project" value="UniProtKB-KW"/>
</dbReference>
<evidence type="ECO:0000313" key="17">
    <source>
        <dbReference type="Proteomes" id="UP000823886"/>
    </source>
</evidence>
<dbReference type="InterPro" id="IPR050862">
    <property type="entry name" value="RdRp_reductase_class-2"/>
</dbReference>
<gene>
    <name evidence="16" type="ORF">H9753_10135</name>
</gene>
<dbReference type="EMBL" id="DWVZ01000140">
    <property type="protein sequence ID" value="HJC63957.1"/>
    <property type="molecule type" value="Genomic_DNA"/>
</dbReference>
<dbReference type="Proteomes" id="UP000823886">
    <property type="component" value="Unassembled WGS sequence"/>
</dbReference>
<dbReference type="GO" id="GO:0004748">
    <property type="term" value="F:ribonucleoside-diphosphate reductase activity, thioredoxin disulfide as acceptor"/>
    <property type="evidence" value="ECO:0007669"/>
    <property type="project" value="UniProtKB-EC"/>
</dbReference>
<evidence type="ECO:0000256" key="12">
    <source>
        <dbReference type="ARBA" id="ARBA00047754"/>
    </source>
</evidence>
<dbReference type="Pfam" id="PF02867">
    <property type="entry name" value="Ribonuc_red_lgC"/>
    <property type="match status" value="1"/>
</dbReference>
<reference evidence="16" key="1">
    <citation type="journal article" date="2021" name="PeerJ">
        <title>Extensive microbial diversity within the chicken gut microbiome revealed by metagenomics and culture.</title>
        <authorList>
            <person name="Gilroy R."/>
            <person name="Ravi A."/>
            <person name="Getino M."/>
            <person name="Pursley I."/>
            <person name="Horton D.L."/>
            <person name="Alikhan N.F."/>
            <person name="Baker D."/>
            <person name="Gharbi K."/>
            <person name="Hall N."/>
            <person name="Watson M."/>
            <person name="Adriaenssens E.M."/>
            <person name="Foster-Nyarko E."/>
            <person name="Jarju S."/>
            <person name="Secka A."/>
            <person name="Antonio M."/>
            <person name="Oren A."/>
            <person name="Chaudhuri R.R."/>
            <person name="La Ragione R."/>
            <person name="Hildebrand F."/>
            <person name="Pallen M.J."/>
        </authorList>
    </citation>
    <scope>NUCLEOTIDE SEQUENCE</scope>
    <source>
        <strain evidence="16">ChiBcec2-3848</strain>
    </source>
</reference>
<dbReference type="EC" id="1.17.4.1" evidence="3 13"/>
<organism evidence="16 17">
    <name type="scientific">Candidatus Blautia merdavium</name>
    <dbReference type="NCBI Taxonomy" id="2838494"/>
    <lineage>
        <taxon>Bacteria</taxon>
        <taxon>Bacillati</taxon>
        <taxon>Bacillota</taxon>
        <taxon>Clostridia</taxon>
        <taxon>Lachnospirales</taxon>
        <taxon>Lachnospiraceae</taxon>
        <taxon>Blautia</taxon>
    </lineage>
</organism>
<evidence type="ECO:0000256" key="11">
    <source>
        <dbReference type="ARBA" id="ARBA00025437"/>
    </source>
</evidence>
<evidence type="ECO:0000256" key="3">
    <source>
        <dbReference type="ARBA" id="ARBA00012274"/>
    </source>
</evidence>
<feature type="domain" description="TSCPD" evidence="15">
    <location>
        <begin position="591"/>
        <end position="694"/>
    </location>
</feature>
<keyword evidence="7 13" id="KW-0547">Nucleotide-binding</keyword>
<reference evidence="16" key="2">
    <citation type="submission" date="2021-04" db="EMBL/GenBank/DDBJ databases">
        <authorList>
            <person name="Gilroy R."/>
        </authorList>
    </citation>
    <scope>NUCLEOTIDE SEQUENCE</scope>
    <source>
        <strain evidence="16">ChiBcec2-3848</strain>
    </source>
</reference>
<evidence type="ECO:0000256" key="5">
    <source>
        <dbReference type="ARBA" id="ARBA00022628"/>
    </source>
</evidence>
<dbReference type="NCBIfam" id="TIGR02504">
    <property type="entry name" value="NrdJ_Z"/>
    <property type="match status" value="1"/>
</dbReference>
<dbReference type="Gene3D" id="3.20.70.20">
    <property type="match status" value="1"/>
</dbReference>
<dbReference type="PANTHER" id="PTHR43371:SF1">
    <property type="entry name" value="RIBONUCLEOSIDE-DIPHOSPHATE REDUCTASE"/>
    <property type="match status" value="1"/>
</dbReference>
<dbReference type="CDD" id="cd02888">
    <property type="entry name" value="RNR_II_dimer"/>
    <property type="match status" value="1"/>
</dbReference>
<dbReference type="GO" id="GO:0031419">
    <property type="term" value="F:cobalamin binding"/>
    <property type="evidence" value="ECO:0007669"/>
    <property type="project" value="UniProtKB-KW"/>
</dbReference>
<keyword evidence="5 13" id="KW-0846">Cobalamin</keyword>
<evidence type="ECO:0000313" key="16">
    <source>
        <dbReference type="EMBL" id="HJC63957.1"/>
    </source>
</evidence>
<comment type="function">
    <text evidence="11 13">Catalyzes the reduction of ribonucleotides to deoxyribonucleotides. May function to provide a pool of deoxyribonucleotide precursors for DNA repair during oxygen limitation and/or for immediate growth after restoration of oxygen.</text>
</comment>
<evidence type="ECO:0000259" key="14">
    <source>
        <dbReference type="Pfam" id="PF02867"/>
    </source>
</evidence>
<evidence type="ECO:0000256" key="1">
    <source>
        <dbReference type="ARBA" id="ARBA00001922"/>
    </source>
</evidence>
<evidence type="ECO:0000256" key="4">
    <source>
        <dbReference type="ARBA" id="ARBA00014409"/>
    </source>
</evidence>
<keyword evidence="10 13" id="KW-0170">Cobalt</keyword>
<feature type="domain" description="Ribonucleotide reductase large subunit C-terminal" evidence="14">
    <location>
        <begin position="74"/>
        <end position="551"/>
    </location>
</feature>
<protein>
    <recommendedName>
        <fullName evidence="4 13">Vitamin B12-dependent ribonucleotide reductase</fullName>
        <ecNumber evidence="3 13">1.17.4.1</ecNumber>
    </recommendedName>
</protein>
<keyword evidence="6 13" id="KW-0237">DNA synthesis</keyword>
<evidence type="ECO:0000256" key="8">
    <source>
        <dbReference type="ARBA" id="ARBA00023002"/>
    </source>
</evidence>
<dbReference type="PRINTS" id="PR01183">
    <property type="entry name" value="RIBORDTASEM1"/>
</dbReference>
<accession>A0A9D2TCZ9</accession>
<evidence type="ECO:0000256" key="6">
    <source>
        <dbReference type="ARBA" id="ARBA00022634"/>
    </source>
</evidence>
<dbReference type="InterPro" id="IPR000788">
    <property type="entry name" value="RNR_lg_C"/>
</dbReference>
<keyword evidence="9" id="KW-1015">Disulfide bond</keyword>
<dbReference type="SUPFAM" id="SSF51998">
    <property type="entry name" value="PFL-like glycyl radical enzymes"/>
    <property type="match status" value="1"/>
</dbReference>
<comment type="caution">
    <text evidence="16">The sequence shown here is derived from an EMBL/GenBank/DDBJ whole genome shotgun (WGS) entry which is preliminary data.</text>
</comment>
<keyword evidence="8 13" id="KW-0560">Oxidoreductase</keyword>
<dbReference type="Pfam" id="PF12637">
    <property type="entry name" value="TSCPD"/>
    <property type="match status" value="1"/>
</dbReference>
<comment type="catalytic activity">
    <reaction evidence="12 13">
        <text>a 2'-deoxyribonucleoside 5'-diphosphate + [thioredoxin]-disulfide + H2O = a ribonucleoside 5'-diphosphate + [thioredoxin]-dithiol</text>
        <dbReference type="Rhea" id="RHEA:23252"/>
        <dbReference type="Rhea" id="RHEA-COMP:10698"/>
        <dbReference type="Rhea" id="RHEA-COMP:10700"/>
        <dbReference type="ChEBI" id="CHEBI:15377"/>
        <dbReference type="ChEBI" id="CHEBI:29950"/>
        <dbReference type="ChEBI" id="CHEBI:50058"/>
        <dbReference type="ChEBI" id="CHEBI:57930"/>
        <dbReference type="ChEBI" id="CHEBI:73316"/>
        <dbReference type="EC" id="1.17.4.1"/>
    </reaction>
</comment>
<evidence type="ECO:0000256" key="10">
    <source>
        <dbReference type="ARBA" id="ARBA00023285"/>
    </source>
</evidence>
<comment type="cofactor">
    <cofactor evidence="1 13">
        <name>adenosylcob(III)alamin</name>
        <dbReference type="ChEBI" id="CHEBI:18408"/>
    </cofactor>
</comment>
<dbReference type="PANTHER" id="PTHR43371">
    <property type="entry name" value="VITAMIN B12-DEPENDENT RIBONUCLEOTIDE REDUCTASE"/>
    <property type="match status" value="1"/>
</dbReference>
<dbReference type="GO" id="GO:0000166">
    <property type="term" value="F:nucleotide binding"/>
    <property type="evidence" value="ECO:0007669"/>
    <property type="project" value="UniProtKB-KW"/>
</dbReference>